<dbReference type="Proteomes" id="UP001368500">
    <property type="component" value="Unassembled WGS sequence"/>
</dbReference>
<name>A0ABU9BFM7_9BURK</name>
<accession>A0ABU9BFM7</accession>
<dbReference type="InterPro" id="IPR027417">
    <property type="entry name" value="P-loop_NTPase"/>
</dbReference>
<evidence type="ECO:0000256" key="4">
    <source>
        <dbReference type="ARBA" id="ARBA00022573"/>
    </source>
</evidence>
<dbReference type="SUPFAM" id="SSF52317">
    <property type="entry name" value="Class I glutamine amidotransferase-like"/>
    <property type="match status" value="1"/>
</dbReference>
<keyword evidence="11" id="KW-1185">Reference proteome</keyword>
<protein>
    <recommendedName>
        <fullName evidence="3 7">Cobyric acid synthase</fullName>
    </recommendedName>
</protein>
<keyword evidence="4 7" id="KW-0169">Cobalamin biosynthesis</keyword>
<dbReference type="InterPro" id="IPR002586">
    <property type="entry name" value="CobQ/CobB/MinD/ParA_Nub-bd_dom"/>
</dbReference>
<evidence type="ECO:0000313" key="10">
    <source>
        <dbReference type="EMBL" id="MEK8027869.1"/>
    </source>
</evidence>
<comment type="caution">
    <text evidence="10">The sequence shown here is derived from an EMBL/GenBank/DDBJ whole genome shotgun (WGS) entry which is preliminary data.</text>
</comment>
<keyword evidence="5 7" id="KW-0315">Glutamine amidotransferase</keyword>
<sequence>MTRSAKAVMVLGCTSDAGKSWLATALCRWYARQGLTVRPYKAQNMSNHARVVPLHDGAPGELGEIGSAQYFQALAAGCAPDVRMNPILLKPEADTRSQVLVRGRVDPALTTLPWRERSARLWPLARAALHALRDEAELLVIEGAGSPAEINLAANDYVNTFTAIEAQARCLLVADIDRGGAFAHLHGTTALMDAQVRTQLAGYVLNKFRGDARLLSPAPEMLEAATGVPTLAVIPMRRGHGLPEEDAVPADARGAHGLPAQRRVVILATPHASNLDEFEPLARCGLALRWVRSTADLREALADSHWLVLPGSKHTRADLAWVRAQTGMAEAIRAHVAAQRPLLAVCGALQWLGAVVDDPQGLEGGTAGSAAGLGLLPLHTRYAPHKGLSRAAHRLGRLDGPWAPLSDLAVDGYEIHLGQTRPLASGDEQPAEPLRPAFAGRGDLGWQQGPVLAVYLHGLFENPAVLQALFGRAVPPLDRVFDDLADLLDASFRPGALMGLLR</sequence>
<dbReference type="NCBIfam" id="NF001989">
    <property type="entry name" value="PRK00784.1"/>
    <property type="match status" value="1"/>
</dbReference>
<feature type="active site" description="Nucleophile" evidence="7">
    <location>
        <position position="346"/>
    </location>
</feature>
<dbReference type="Pfam" id="PF07685">
    <property type="entry name" value="GATase_3"/>
    <property type="match status" value="1"/>
</dbReference>
<dbReference type="InterPro" id="IPR011698">
    <property type="entry name" value="GATase_3"/>
</dbReference>
<dbReference type="Gene3D" id="3.40.50.300">
    <property type="entry name" value="P-loop containing nucleotide triphosphate hydrolases"/>
    <property type="match status" value="1"/>
</dbReference>
<evidence type="ECO:0000256" key="7">
    <source>
        <dbReference type="HAMAP-Rule" id="MF_00028"/>
    </source>
</evidence>
<dbReference type="InterPro" id="IPR033949">
    <property type="entry name" value="CobQ_GATase1"/>
</dbReference>
<dbReference type="PANTHER" id="PTHR21343">
    <property type="entry name" value="DETHIOBIOTIN SYNTHETASE"/>
    <property type="match status" value="1"/>
</dbReference>
<dbReference type="InterPro" id="IPR029062">
    <property type="entry name" value="Class_I_gatase-like"/>
</dbReference>
<proteinExistence type="inferred from homology"/>
<feature type="active site" evidence="7">
    <location>
        <position position="457"/>
    </location>
</feature>
<evidence type="ECO:0000259" key="9">
    <source>
        <dbReference type="Pfam" id="PF07685"/>
    </source>
</evidence>
<evidence type="ECO:0000313" key="11">
    <source>
        <dbReference type="Proteomes" id="UP001368500"/>
    </source>
</evidence>
<dbReference type="SUPFAM" id="SSF52540">
    <property type="entry name" value="P-loop containing nucleoside triphosphate hydrolases"/>
    <property type="match status" value="1"/>
</dbReference>
<dbReference type="Gene3D" id="3.40.50.880">
    <property type="match status" value="1"/>
</dbReference>
<reference evidence="10 11" key="1">
    <citation type="submission" date="2024-04" db="EMBL/GenBank/DDBJ databases">
        <title>Novel species of the genus Ideonella isolated from streams.</title>
        <authorList>
            <person name="Lu H."/>
        </authorList>
    </citation>
    <scope>NUCLEOTIDE SEQUENCE [LARGE SCALE GENOMIC DNA]</scope>
    <source>
        <strain evidence="10 11">BYS139W</strain>
    </source>
</reference>
<dbReference type="PANTHER" id="PTHR21343:SF1">
    <property type="entry name" value="COBYRIC ACID SYNTHASE"/>
    <property type="match status" value="1"/>
</dbReference>
<dbReference type="RefSeq" id="WP_341375649.1">
    <property type="nucleotide sequence ID" value="NZ_JBBUTF010000017.1"/>
</dbReference>
<evidence type="ECO:0000256" key="6">
    <source>
        <dbReference type="ARBA" id="ARBA00025166"/>
    </source>
</evidence>
<feature type="domain" description="CobB/CobQ-like glutamine amidotransferase" evidence="9">
    <location>
        <begin position="263"/>
        <end position="463"/>
    </location>
</feature>
<evidence type="ECO:0000259" key="8">
    <source>
        <dbReference type="Pfam" id="PF01656"/>
    </source>
</evidence>
<dbReference type="InterPro" id="IPR004459">
    <property type="entry name" value="CobQ_synth"/>
</dbReference>
<evidence type="ECO:0000256" key="3">
    <source>
        <dbReference type="ARBA" id="ARBA00019833"/>
    </source>
</evidence>
<gene>
    <name evidence="7" type="primary">cobQ</name>
    <name evidence="10" type="ORF">AACH11_18065</name>
</gene>
<comment type="similarity">
    <text evidence="2 7">Belongs to the CobB/CobQ family. CobQ subfamily.</text>
</comment>
<comment type="pathway">
    <text evidence="1 7">Cofactor biosynthesis; adenosylcobalamin biosynthesis.</text>
</comment>
<feature type="domain" description="CobQ/CobB/MinD/ParA nucleotide binding" evidence="8">
    <location>
        <begin position="8"/>
        <end position="237"/>
    </location>
</feature>
<dbReference type="HAMAP" id="MF_00028">
    <property type="entry name" value="CobQ"/>
    <property type="match status" value="1"/>
</dbReference>
<comment type="function">
    <text evidence="6 7">Catalyzes amidations at positions B, D, E, and G on adenosylcobyrinic A,C-diamide. NH(2) groups are provided by glutamine, and one molecule of ATP is hydrogenolyzed for each amidation.</text>
</comment>
<dbReference type="EMBL" id="JBBUTF010000017">
    <property type="protein sequence ID" value="MEK8027869.1"/>
    <property type="molecule type" value="Genomic_DNA"/>
</dbReference>
<evidence type="ECO:0000256" key="1">
    <source>
        <dbReference type="ARBA" id="ARBA00004953"/>
    </source>
</evidence>
<dbReference type="NCBIfam" id="TIGR00313">
    <property type="entry name" value="cobQ"/>
    <property type="match status" value="1"/>
</dbReference>
<dbReference type="PROSITE" id="PS51274">
    <property type="entry name" value="GATASE_COBBQ"/>
    <property type="match status" value="1"/>
</dbReference>
<evidence type="ECO:0000256" key="5">
    <source>
        <dbReference type="ARBA" id="ARBA00022962"/>
    </source>
</evidence>
<dbReference type="Pfam" id="PF01656">
    <property type="entry name" value="CbiA"/>
    <property type="match status" value="1"/>
</dbReference>
<organism evidence="10 11">
    <name type="scientific">Pseudaquabacterium rugosum</name>
    <dbReference type="NCBI Taxonomy" id="2984194"/>
    <lineage>
        <taxon>Bacteria</taxon>
        <taxon>Pseudomonadati</taxon>
        <taxon>Pseudomonadota</taxon>
        <taxon>Betaproteobacteria</taxon>
        <taxon>Burkholderiales</taxon>
        <taxon>Sphaerotilaceae</taxon>
        <taxon>Pseudaquabacterium</taxon>
    </lineage>
</organism>
<evidence type="ECO:0000256" key="2">
    <source>
        <dbReference type="ARBA" id="ARBA00006205"/>
    </source>
</evidence>
<dbReference type="CDD" id="cd01750">
    <property type="entry name" value="GATase1_CobQ"/>
    <property type="match status" value="1"/>
</dbReference>